<dbReference type="Proteomes" id="UP000515369">
    <property type="component" value="Chromosome"/>
</dbReference>
<protein>
    <submittedName>
        <fullName evidence="1">Uncharacterized protein</fullName>
    </submittedName>
</protein>
<name>A0A7G5H5L3_9BACT</name>
<accession>A0A7G5H5L3</accession>
<keyword evidence="2" id="KW-1185">Reference proteome</keyword>
<evidence type="ECO:0000313" key="2">
    <source>
        <dbReference type="Proteomes" id="UP000515369"/>
    </source>
</evidence>
<sequence>MNRLSHAFFLLACCLLLDGCGHPYTPPPPSATSDTYRPIYASYADIRTIQTLPPQPLKNVGKIYLKDNYLFINDIGAGIHILDNQDPEKPVQLAFISIIGNQELAIKDSILYADNVTDLVALNIANPLNVRVVKRIENAFAYAAYPIATNVRFECADPNKGAVVRWEKATVENPQCYR</sequence>
<dbReference type="KEGG" id="sfol:H3H32_16680"/>
<dbReference type="EMBL" id="CP059732">
    <property type="protein sequence ID" value="QMW06405.1"/>
    <property type="molecule type" value="Genomic_DNA"/>
</dbReference>
<organism evidence="1 2">
    <name type="scientific">Spirosoma foliorum</name>
    <dbReference type="NCBI Taxonomy" id="2710596"/>
    <lineage>
        <taxon>Bacteria</taxon>
        <taxon>Pseudomonadati</taxon>
        <taxon>Bacteroidota</taxon>
        <taxon>Cytophagia</taxon>
        <taxon>Cytophagales</taxon>
        <taxon>Cytophagaceae</taxon>
        <taxon>Spirosoma</taxon>
    </lineage>
</organism>
<evidence type="ECO:0000313" key="1">
    <source>
        <dbReference type="EMBL" id="QMW06405.1"/>
    </source>
</evidence>
<dbReference type="RefSeq" id="WP_182463774.1">
    <property type="nucleotide sequence ID" value="NZ_CP059732.1"/>
</dbReference>
<reference evidence="1 2" key="1">
    <citation type="submission" date="2020-07" db="EMBL/GenBank/DDBJ databases">
        <title>Spirosoma foliorum sp. nov., isolated from the leaves on the Nejang mountain Korea, Republic of.</title>
        <authorList>
            <person name="Ho H."/>
            <person name="Lee Y.-J."/>
            <person name="Nurcahyanto D.-A."/>
            <person name="Kim S.-G."/>
        </authorList>
    </citation>
    <scope>NUCLEOTIDE SEQUENCE [LARGE SCALE GENOMIC DNA]</scope>
    <source>
        <strain evidence="1 2">PL0136</strain>
    </source>
</reference>
<proteinExistence type="predicted"/>
<gene>
    <name evidence="1" type="ORF">H3H32_16680</name>
</gene>
<dbReference type="AlphaFoldDB" id="A0A7G5H5L3"/>